<evidence type="ECO:0000256" key="2">
    <source>
        <dbReference type="SAM" id="MobiDB-lite"/>
    </source>
</evidence>
<feature type="region of interest" description="Disordered" evidence="2">
    <location>
        <begin position="59"/>
        <end position="84"/>
    </location>
</feature>
<name>A0AAW2HV34_9NEOP</name>
<dbReference type="Gene3D" id="4.10.60.10">
    <property type="entry name" value="Zinc finger, CCHC-type"/>
    <property type="match status" value="1"/>
</dbReference>
<gene>
    <name evidence="4" type="ORF">PYX00_006234</name>
</gene>
<dbReference type="GO" id="GO:0008270">
    <property type="term" value="F:zinc ion binding"/>
    <property type="evidence" value="ECO:0007669"/>
    <property type="project" value="UniProtKB-KW"/>
</dbReference>
<keyword evidence="1" id="KW-0479">Metal-binding</keyword>
<dbReference type="AlphaFoldDB" id="A0AAW2HV34"/>
<dbReference type="GO" id="GO:0003676">
    <property type="term" value="F:nucleic acid binding"/>
    <property type="evidence" value="ECO:0007669"/>
    <property type="project" value="InterPro"/>
</dbReference>
<evidence type="ECO:0000259" key="3">
    <source>
        <dbReference type="PROSITE" id="PS50158"/>
    </source>
</evidence>
<keyword evidence="1" id="KW-0862">Zinc</keyword>
<dbReference type="EMBL" id="JARGDH010000003">
    <property type="protein sequence ID" value="KAL0273601.1"/>
    <property type="molecule type" value="Genomic_DNA"/>
</dbReference>
<dbReference type="SMART" id="SM00343">
    <property type="entry name" value="ZnF_C2HC"/>
    <property type="match status" value="1"/>
</dbReference>
<evidence type="ECO:0000313" key="4">
    <source>
        <dbReference type="EMBL" id="KAL0273601.1"/>
    </source>
</evidence>
<reference evidence="4" key="1">
    <citation type="journal article" date="2024" name="Gigascience">
        <title>Chromosome-level genome of the poultry shaft louse Menopon gallinae provides insight into the host-switching and adaptive evolution of parasitic lice.</title>
        <authorList>
            <person name="Xu Y."/>
            <person name="Ma L."/>
            <person name="Liu S."/>
            <person name="Liang Y."/>
            <person name="Liu Q."/>
            <person name="He Z."/>
            <person name="Tian L."/>
            <person name="Duan Y."/>
            <person name="Cai W."/>
            <person name="Li H."/>
            <person name="Song F."/>
        </authorList>
    </citation>
    <scope>NUCLEOTIDE SEQUENCE</scope>
    <source>
        <strain evidence="4">Cailab_2023a</strain>
    </source>
</reference>
<comment type="caution">
    <text evidence="4">The sequence shown here is derived from an EMBL/GenBank/DDBJ whole genome shotgun (WGS) entry which is preliminary data.</text>
</comment>
<accession>A0AAW2HV34</accession>
<feature type="domain" description="CCHC-type" evidence="3">
    <location>
        <begin position="88"/>
        <end position="103"/>
    </location>
</feature>
<dbReference type="InterPro" id="IPR001878">
    <property type="entry name" value="Znf_CCHC"/>
</dbReference>
<sequence>MLEISSQTEIDIESVLQYIIDGIPDEQVNKSVLYGARDIREFKHKLTIYESMKRAGMSHSRAKVNERNNFSGKEPTDRNTNAATSEKRCYNCGQKNHLAVNCPTKDKVQGVSRAGSLDTWHRTVLKRIQIASGLGPTKNTILGGARIDMELDGDVFPIDVQAVPDDLIRHNIINGTDFLNQLNLEMREGKISIARPDKREAD</sequence>
<keyword evidence="1" id="KW-0863">Zinc-finger</keyword>
<evidence type="ECO:0000256" key="1">
    <source>
        <dbReference type="PROSITE-ProRule" id="PRU00047"/>
    </source>
</evidence>
<dbReference type="PROSITE" id="PS50158">
    <property type="entry name" value="ZF_CCHC"/>
    <property type="match status" value="1"/>
</dbReference>
<proteinExistence type="predicted"/>
<dbReference type="SUPFAM" id="SSF57756">
    <property type="entry name" value="Retrovirus zinc finger-like domains"/>
    <property type="match status" value="1"/>
</dbReference>
<dbReference type="Pfam" id="PF00098">
    <property type="entry name" value="zf-CCHC"/>
    <property type="match status" value="1"/>
</dbReference>
<dbReference type="InterPro" id="IPR036875">
    <property type="entry name" value="Znf_CCHC_sf"/>
</dbReference>
<protein>
    <recommendedName>
        <fullName evidence="3">CCHC-type domain-containing protein</fullName>
    </recommendedName>
</protein>
<organism evidence="4">
    <name type="scientific">Menopon gallinae</name>
    <name type="common">poultry shaft louse</name>
    <dbReference type="NCBI Taxonomy" id="328185"/>
    <lineage>
        <taxon>Eukaryota</taxon>
        <taxon>Metazoa</taxon>
        <taxon>Ecdysozoa</taxon>
        <taxon>Arthropoda</taxon>
        <taxon>Hexapoda</taxon>
        <taxon>Insecta</taxon>
        <taxon>Pterygota</taxon>
        <taxon>Neoptera</taxon>
        <taxon>Paraneoptera</taxon>
        <taxon>Psocodea</taxon>
        <taxon>Troctomorpha</taxon>
        <taxon>Phthiraptera</taxon>
        <taxon>Amblycera</taxon>
        <taxon>Menoponidae</taxon>
        <taxon>Menopon</taxon>
    </lineage>
</organism>